<evidence type="ECO:0000313" key="3">
    <source>
        <dbReference type="EMBL" id="EWM29817.1"/>
    </source>
</evidence>
<dbReference type="InterPro" id="IPR029058">
    <property type="entry name" value="AB_hydrolase_fold"/>
</dbReference>
<keyword evidence="4" id="KW-1185">Reference proteome</keyword>
<dbReference type="OrthoDB" id="189763at2759"/>
<protein>
    <submittedName>
        <fullName evidence="3">Microcystin synthetase-associated thioesterase</fullName>
    </submittedName>
</protein>
<dbReference type="SUPFAM" id="SSF53474">
    <property type="entry name" value="alpha/beta-Hydrolases"/>
    <property type="match status" value="1"/>
</dbReference>
<comment type="similarity">
    <text evidence="1">Belongs to the thioesterase family.</text>
</comment>
<dbReference type="Gene3D" id="3.40.50.1820">
    <property type="entry name" value="alpha/beta hydrolase"/>
    <property type="match status" value="1"/>
</dbReference>
<evidence type="ECO:0000313" key="4">
    <source>
        <dbReference type="Proteomes" id="UP000019335"/>
    </source>
</evidence>
<dbReference type="GO" id="GO:0008610">
    <property type="term" value="P:lipid biosynthetic process"/>
    <property type="evidence" value="ECO:0007669"/>
    <property type="project" value="TreeGrafter"/>
</dbReference>
<reference evidence="3 4" key="1">
    <citation type="journal article" date="2014" name="Mol. Plant">
        <title>Chromosome Scale Genome Assembly and Transcriptome Profiling of Nannochloropsis gaditana in Nitrogen Depletion.</title>
        <authorList>
            <person name="Corteggiani Carpinelli E."/>
            <person name="Telatin A."/>
            <person name="Vitulo N."/>
            <person name="Forcato C."/>
            <person name="D'Angelo M."/>
            <person name="Schiavon R."/>
            <person name="Vezzi A."/>
            <person name="Giacometti G.M."/>
            <person name="Morosinotto T."/>
            <person name="Valle G."/>
        </authorList>
    </citation>
    <scope>NUCLEOTIDE SEQUENCE [LARGE SCALE GENOMIC DNA]</scope>
    <source>
        <strain evidence="3 4">B-31</strain>
    </source>
</reference>
<dbReference type="Proteomes" id="UP000019335">
    <property type="component" value="Chromosome 2"/>
</dbReference>
<comment type="caution">
    <text evidence="3">The sequence shown here is derived from an EMBL/GenBank/DDBJ whole genome shotgun (WGS) entry which is preliminary data.</text>
</comment>
<accession>W7TUJ7</accession>
<dbReference type="InterPro" id="IPR001031">
    <property type="entry name" value="Thioesterase"/>
</dbReference>
<feature type="domain" description="Thioesterase" evidence="2">
    <location>
        <begin position="150"/>
        <end position="362"/>
    </location>
</feature>
<gene>
    <name evidence="3" type="ORF">Naga_100017g31</name>
</gene>
<sequence length="399" mass="43973">MLTPFALYSLKTTGAGTKGSLKWSVVVFSVVSYHAILVEVMGCTSSKGCCLCCVPDAALKSCGPAVPIAKEITNGYPAPPGHGTHTPTHSQGLGEAIQTRTRCISACAVRCIHDHLPGHRHDHQRAPAKMREEEARKWLSVKRKDFARVRLVCFPYAGGNSNFYKTWDVKEAEMVTVELPGRNARYNEKVITDVYLIAKKIAAALAGLGYIESKIPLVFFGHSFGAIVSTLVAQILRNQYNYTPKHLVVSGCVPLHLRAGRPKFSVANDDELVSSLLDMGGITKEMARNRDVVTQFLPALKGDYLAVDKYVYHEAPPLDCPILALGSDQDLRVPQHETEEWARFTTKEFESRIFPGGHFFLKPLEKEVVAYVSSVIFRDLTGPGATDLPGFILFDPNKK</sequence>
<name>W7TUJ7_9STRA</name>
<evidence type="ECO:0000256" key="1">
    <source>
        <dbReference type="ARBA" id="ARBA00007169"/>
    </source>
</evidence>
<dbReference type="InterPro" id="IPR012223">
    <property type="entry name" value="TEII"/>
</dbReference>
<evidence type="ECO:0000259" key="2">
    <source>
        <dbReference type="Pfam" id="PF00975"/>
    </source>
</evidence>
<dbReference type="PANTHER" id="PTHR11487">
    <property type="entry name" value="THIOESTERASE"/>
    <property type="match status" value="1"/>
</dbReference>
<proteinExistence type="inferred from homology"/>
<dbReference type="Pfam" id="PF00975">
    <property type="entry name" value="Thioesterase"/>
    <property type="match status" value="1"/>
</dbReference>
<dbReference type="PANTHER" id="PTHR11487:SF0">
    <property type="entry name" value="S-ACYL FATTY ACID SYNTHASE THIOESTERASE, MEDIUM CHAIN"/>
    <property type="match status" value="1"/>
</dbReference>
<dbReference type="AlphaFoldDB" id="W7TUJ7"/>
<dbReference type="EMBL" id="AZIL01000116">
    <property type="protein sequence ID" value="EWM29817.1"/>
    <property type="molecule type" value="Genomic_DNA"/>
</dbReference>
<organism evidence="3 4">
    <name type="scientific">Nannochloropsis gaditana</name>
    <dbReference type="NCBI Taxonomy" id="72520"/>
    <lineage>
        <taxon>Eukaryota</taxon>
        <taxon>Sar</taxon>
        <taxon>Stramenopiles</taxon>
        <taxon>Ochrophyta</taxon>
        <taxon>Eustigmatophyceae</taxon>
        <taxon>Eustigmatales</taxon>
        <taxon>Monodopsidaceae</taxon>
        <taxon>Nannochloropsis</taxon>
    </lineage>
</organism>